<dbReference type="GO" id="GO:0016705">
    <property type="term" value="F:oxidoreductase activity, acting on paired donors, with incorporation or reduction of molecular oxygen"/>
    <property type="evidence" value="ECO:0007669"/>
    <property type="project" value="UniProtKB-ARBA"/>
</dbReference>
<evidence type="ECO:0000256" key="3">
    <source>
        <dbReference type="ARBA" id="ARBA00023004"/>
    </source>
</evidence>
<dbReference type="AlphaFoldDB" id="A0A9D1DRP3"/>
<dbReference type="InterPro" id="IPR036922">
    <property type="entry name" value="Rieske_2Fe-2S_sf"/>
</dbReference>
<dbReference type="Proteomes" id="UP000886785">
    <property type="component" value="Unassembled WGS sequence"/>
</dbReference>
<dbReference type="EMBL" id="DVHF01000101">
    <property type="protein sequence ID" value="HIR57721.1"/>
    <property type="molecule type" value="Genomic_DNA"/>
</dbReference>
<evidence type="ECO:0000256" key="2">
    <source>
        <dbReference type="ARBA" id="ARBA00022723"/>
    </source>
</evidence>
<reference evidence="7" key="2">
    <citation type="journal article" date="2021" name="PeerJ">
        <title>Extensive microbial diversity within the chicken gut microbiome revealed by metagenomics and culture.</title>
        <authorList>
            <person name="Gilroy R."/>
            <person name="Ravi A."/>
            <person name="Getino M."/>
            <person name="Pursley I."/>
            <person name="Horton D.L."/>
            <person name="Alikhan N.F."/>
            <person name="Baker D."/>
            <person name="Gharbi K."/>
            <person name="Hall N."/>
            <person name="Watson M."/>
            <person name="Adriaenssens E.M."/>
            <person name="Foster-Nyarko E."/>
            <person name="Jarju S."/>
            <person name="Secka A."/>
            <person name="Antonio M."/>
            <person name="Oren A."/>
            <person name="Chaudhuri R.R."/>
            <person name="La Ragione R."/>
            <person name="Hildebrand F."/>
            <person name="Pallen M.J."/>
        </authorList>
    </citation>
    <scope>NUCLEOTIDE SEQUENCE</scope>
    <source>
        <strain evidence="7">ChiSjej1B19-7085</strain>
    </source>
</reference>
<evidence type="ECO:0000313" key="7">
    <source>
        <dbReference type="EMBL" id="HIR57721.1"/>
    </source>
</evidence>
<dbReference type="GO" id="GO:0005737">
    <property type="term" value="C:cytoplasm"/>
    <property type="evidence" value="ECO:0007669"/>
    <property type="project" value="TreeGrafter"/>
</dbReference>
<dbReference type="SUPFAM" id="SSF51905">
    <property type="entry name" value="FAD/NAD(P)-binding domain"/>
    <property type="match status" value="1"/>
</dbReference>
<dbReference type="InterPro" id="IPR036188">
    <property type="entry name" value="FAD/NAD-bd_sf"/>
</dbReference>
<gene>
    <name evidence="7" type="ORF">IAA54_08625</name>
</gene>
<dbReference type="Pfam" id="PF01266">
    <property type="entry name" value="DAO"/>
    <property type="match status" value="1"/>
</dbReference>
<evidence type="ECO:0000256" key="5">
    <source>
        <dbReference type="SAM" id="Coils"/>
    </source>
</evidence>
<evidence type="ECO:0000313" key="8">
    <source>
        <dbReference type="Proteomes" id="UP000886785"/>
    </source>
</evidence>
<dbReference type="PANTHER" id="PTHR13847">
    <property type="entry name" value="SARCOSINE DEHYDROGENASE-RELATED"/>
    <property type="match status" value="1"/>
</dbReference>
<keyword evidence="3" id="KW-0408">Iron</keyword>
<evidence type="ECO:0000256" key="1">
    <source>
        <dbReference type="ARBA" id="ARBA00022714"/>
    </source>
</evidence>
<reference evidence="7" key="1">
    <citation type="submission" date="2020-10" db="EMBL/GenBank/DDBJ databases">
        <authorList>
            <person name="Gilroy R."/>
        </authorList>
    </citation>
    <scope>NUCLEOTIDE SEQUENCE</scope>
    <source>
        <strain evidence="7">ChiSjej1B19-7085</strain>
    </source>
</reference>
<dbReference type="PANTHER" id="PTHR13847:SF274">
    <property type="entry name" value="RIESKE 2FE-2S IRON-SULFUR PROTEIN YHFW-RELATED"/>
    <property type="match status" value="1"/>
</dbReference>
<organism evidence="7 8">
    <name type="scientific">Candidatus Gallacutalibacter pullicola</name>
    <dbReference type="NCBI Taxonomy" id="2840830"/>
    <lineage>
        <taxon>Bacteria</taxon>
        <taxon>Bacillati</taxon>
        <taxon>Bacillota</taxon>
        <taxon>Clostridia</taxon>
        <taxon>Eubacteriales</taxon>
        <taxon>Candidatus Gallacutalibacter</taxon>
    </lineage>
</organism>
<dbReference type="InterPro" id="IPR006076">
    <property type="entry name" value="FAD-dep_OxRdtase"/>
</dbReference>
<feature type="domain" description="Rieske" evidence="6">
    <location>
        <begin position="389"/>
        <end position="432"/>
    </location>
</feature>
<evidence type="ECO:0000256" key="4">
    <source>
        <dbReference type="ARBA" id="ARBA00023014"/>
    </source>
</evidence>
<dbReference type="Gene3D" id="3.30.9.10">
    <property type="entry name" value="D-Amino Acid Oxidase, subunit A, domain 2"/>
    <property type="match status" value="1"/>
</dbReference>
<keyword evidence="2" id="KW-0479">Metal-binding</keyword>
<feature type="coiled-coil region" evidence="5">
    <location>
        <begin position="85"/>
        <end position="146"/>
    </location>
</feature>
<dbReference type="Gene3D" id="3.50.50.60">
    <property type="entry name" value="FAD/NAD(P)-binding domain"/>
    <property type="match status" value="1"/>
</dbReference>
<dbReference type="PROSITE" id="PS51296">
    <property type="entry name" value="RIESKE"/>
    <property type="match status" value="1"/>
</dbReference>
<comment type="caution">
    <text evidence="7">The sequence shown here is derived from an EMBL/GenBank/DDBJ whole genome shotgun (WGS) entry which is preliminary data.</text>
</comment>
<keyword evidence="1" id="KW-0001">2Fe-2S</keyword>
<name>A0A9D1DRP3_9FIRM</name>
<dbReference type="GO" id="GO:0004497">
    <property type="term" value="F:monooxygenase activity"/>
    <property type="evidence" value="ECO:0007669"/>
    <property type="project" value="UniProtKB-ARBA"/>
</dbReference>
<dbReference type="Gene3D" id="2.102.10.10">
    <property type="entry name" value="Rieske [2Fe-2S] iron-sulphur domain"/>
    <property type="match status" value="1"/>
</dbReference>
<dbReference type="GO" id="GO:0046872">
    <property type="term" value="F:metal ion binding"/>
    <property type="evidence" value="ECO:0007669"/>
    <property type="project" value="UniProtKB-KW"/>
</dbReference>
<protein>
    <submittedName>
        <fullName evidence="7">FAD-dependent oxidoreductase</fullName>
    </submittedName>
</protein>
<dbReference type="InterPro" id="IPR017941">
    <property type="entry name" value="Rieske_2Fe-2S"/>
</dbReference>
<dbReference type="GO" id="GO:0051537">
    <property type="term" value="F:2 iron, 2 sulfur cluster binding"/>
    <property type="evidence" value="ECO:0007669"/>
    <property type="project" value="UniProtKB-KW"/>
</dbReference>
<dbReference type="SUPFAM" id="SSF50022">
    <property type="entry name" value="ISP domain"/>
    <property type="match status" value="1"/>
</dbReference>
<sequence length="432" mass="48151">MGSLWEQESRKIRFESLNRDIKTDVLIIGGGMAGVLCAYMLHQSGVPYVLAEAETIGSGITKNTTAKITCQHGLIYDQLIRKFGMERAEQYLKANEEALARYRDLCRNIDCDFEEKDSYVYSLDSRQKIEKEIRALERLGVHAEDAAHLPLPFSVAGAVRYPKQAQFHPLKFISAVSEGLHIYEHTAVRELAGTEVLTDHGKITAKKIIAATHFPFLNKHGSYFIKLYQSRSYVIALENAPDVHGMYVDEAQTGMSFRNYGSLLLLGGGDHRTGKKGGNWRELRDFAQRHYAGAAEKYHWAAQDCMTLDGIPYIGAYSSGTENLYVATGFHKWGMTASMVSAIILCDLVQGKKSPYADVFSPSRTILRPQLAVNAFEAIASFLTPTAKRCPHLGCALKWNPYEHTWDCPCHGSRFAEDGSLIDNPATGDLKL</sequence>
<keyword evidence="5" id="KW-0175">Coiled coil</keyword>
<proteinExistence type="predicted"/>
<evidence type="ECO:0000259" key="6">
    <source>
        <dbReference type="PROSITE" id="PS51296"/>
    </source>
</evidence>
<dbReference type="Pfam" id="PF00355">
    <property type="entry name" value="Rieske"/>
    <property type="match status" value="1"/>
</dbReference>
<accession>A0A9D1DRP3</accession>
<keyword evidence="4" id="KW-0411">Iron-sulfur</keyword>